<keyword evidence="6" id="KW-1185">Reference proteome</keyword>
<feature type="region of interest" description="Disordered" evidence="3">
    <location>
        <begin position="275"/>
        <end position="301"/>
    </location>
</feature>
<dbReference type="SMART" id="SM00343">
    <property type="entry name" value="ZnF_C2HC"/>
    <property type="match status" value="1"/>
</dbReference>
<evidence type="ECO:0000256" key="2">
    <source>
        <dbReference type="PROSITE-ProRule" id="PRU00047"/>
    </source>
</evidence>
<accession>E3LC74</accession>
<keyword evidence="2" id="KW-0863">Zinc-finger</keyword>
<dbReference type="GO" id="GO:0008270">
    <property type="term" value="F:zinc ion binding"/>
    <property type="evidence" value="ECO:0007669"/>
    <property type="project" value="UniProtKB-KW"/>
</dbReference>
<evidence type="ECO:0000256" key="3">
    <source>
        <dbReference type="SAM" id="MobiDB-lite"/>
    </source>
</evidence>
<dbReference type="GeneID" id="10535924"/>
<dbReference type="KEGG" id="pgr:PGTG_20303"/>
<dbReference type="HOGENOM" id="CLU_054434_0_1_1"/>
<dbReference type="eggNOG" id="ENOG502T0GQ">
    <property type="taxonomic scope" value="Eukaryota"/>
</dbReference>
<dbReference type="EMBL" id="DS178453">
    <property type="protein sequence ID" value="EFP94149.1"/>
    <property type="molecule type" value="Genomic_DNA"/>
</dbReference>
<dbReference type="AlphaFoldDB" id="E3LC74"/>
<protein>
    <recommendedName>
        <fullName evidence="4">CCHC-type domain-containing protein</fullName>
    </recommendedName>
</protein>
<organism evidence="5 6">
    <name type="scientific">Puccinia graminis f. sp. tritici (strain CRL 75-36-700-3 / race SCCL)</name>
    <name type="common">Black stem rust fungus</name>
    <dbReference type="NCBI Taxonomy" id="418459"/>
    <lineage>
        <taxon>Eukaryota</taxon>
        <taxon>Fungi</taxon>
        <taxon>Dikarya</taxon>
        <taxon>Basidiomycota</taxon>
        <taxon>Pucciniomycotina</taxon>
        <taxon>Pucciniomycetes</taxon>
        <taxon>Pucciniales</taxon>
        <taxon>Pucciniaceae</taxon>
        <taxon>Puccinia</taxon>
    </lineage>
</organism>
<dbReference type="OrthoDB" id="2508351at2759"/>
<dbReference type="VEuPathDB" id="FungiDB:PGTG_20303"/>
<gene>
    <name evidence="5" type="ORF">PGTG_20303</name>
</gene>
<proteinExistence type="predicted"/>
<sequence>MPARTTQNPSSLIGNVPVLDGNSVGFPAWRTRLEELFAIQGVHDIVTGKLLRPEADYKDKESKPVTQGSHRLYYAEESGSDWDALSEIARATLKMTLLVDLAIRYKDTKPVSVLFRTICDAYEKNTRARRMMLQDAFWTARHDPSKPIATWIARIRNSASDLKSVKLTPADQQICDRLLRGLDESWKPIRDHLVYSPNEISLDDAIGALEAHEVSMQVPFDQSQETFEAPAVAKKKKPGCWSCGEFGHHSSSCPNLSAKNKPKAKFGTRAGAASAVALGGGGPSDEEEEDDFDPEIDVVWG</sequence>
<dbReference type="PROSITE" id="PS50158">
    <property type="entry name" value="ZF_CCHC"/>
    <property type="match status" value="1"/>
</dbReference>
<evidence type="ECO:0000313" key="6">
    <source>
        <dbReference type="Proteomes" id="UP000008783"/>
    </source>
</evidence>
<keyword evidence="2" id="KW-0479">Metal-binding</keyword>
<reference key="1">
    <citation type="submission" date="2007-01" db="EMBL/GenBank/DDBJ databases">
        <title>The Genome Sequence of Puccinia graminis f. sp. tritici Strain CRL 75-36-700-3.</title>
        <authorList>
            <consortium name="The Broad Institute Genome Sequencing Platform"/>
            <person name="Birren B."/>
            <person name="Lander E."/>
            <person name="Galagan J."/>
            <person name="Nusbaum C."/>
            <person name="Devon K."/>
            <person name="Cuomo C."/>
            <person name="Jaffe D."/>
            <person name="Butler J."/>
            <person name="Alvarez P."/>
            <person name="Gnerre S."/>
            <person name="Grabherr M."/>
            <person name="Mauceli E."/>
            <person name="Brockman W."/>
            <person name="Young S."/>
            <person name="LaButti K."/>
            <person name="Sykes S."/>
            <person name="DeCaprio D."/>
            <person name="Crawford M."/>
            <person name="Koehrsen M."/>
            <person name="Engels R."/>
            <person name="Montgomery P."/>
            <person name="Pearson M."/>
            <person name="Howarth C."/>
            <person name="Larson L."/>
            <person name="White J."/>
            <person name="Zeng Q."/>
            <person name="Kodira C."/>
            <person name="Yandava C."/>
            <person name="Alvarado L."/>
            <person name="O'Leary S."/>
            <person name="Szabo L."/>
            <person name="Dean R."/>
            <person name="Schein J."/>
        </authorList>
    </citation>
    <scope>NUCLEOTIDE SEQUENCE</scope>
    <source>
        <strain>CRL 75-36-700-3</strain>
    </source>
</reference>
<dbReference type="GO" id="GO:0006397">
    <property type="term" value="P:mRNA processing"/>
    <property type="evidence" value="ECO:0007669"/>
    <property type="project" value="UniProtKB-KW"/>
</dbReference>
<dbReference type="GO" id="GO:0003676">
    <property type="term" value="F:nucleic acid binding"/>
    <property type="evidence" value="ECO:0007669"/>
    <property type="project" value="InterPro"/>
</dbReference>
<evidence type="ECO:0000256" key="1">
    <source>
        <dbReference type="ARBA" id="ARBA00022664"/>
    </source>
</evidence>
<evidence type="ECO:0000313" key="5">
    <source>
        <dbReference type="EMBL" id="EFP94149.1"/>
    </source>
</evidence>
<dbReference type="InterPro" id="IPR001878">
    <property type="entry name" value="Znf_CCHC"/>
</dbReference>
<dbReference type="Proteomes" id="UP000008783">
    <property type="component" value="Unassembled WGS sequence"/>
</dbReference>
<feature type="compositionally biased region" description="Acidic residues" evidence="3">
    <location>
        <begin position="284"/>
        <end position="301"/>
    </location>
</feature>
<keyword evidence="2" id="KW-0862">Zinc</keyword>
<reference evidence="6" key="2">
    <citation type="journal article" date="2011" name="Proc. Natl. Acad. Sci. U.S.A.">
        <title>Obligate biotrophy features unraveled by the genomic analysis of rust fungi.</title>
        <authorList>
            <person name="Duplessis S."/>
            <person name="Cuomo C.A."/>
            <person name="Lin Y.-C."/>
            <person name="Aerts A."/>
            <person name="Tisserant E."/>
            <person name="Veneault-Fourrey C."/>
            <person name="Joly D.L."/>
            <person name="Hacquard S."/>
            <person name="Amselem J."/>
            <person name="Cantarel B.L."/>
            <person name="Chiu R."/>
            <person name="Coutinho P.M."/>
            <person name="Feau N."/>
            <person name="Field M."/>
            <person name="Frey P."/>
            <person name="Gelhaye E."/>
            <person name="Goldberg J."/>
            <person name="Grabherr M.G."/>
            <person name="Kodira C.D."/>
            <person name="Kohler A."/>
            <person name="Kuees U."/>
            <person name="Lindquist E.A."/>
            <person name="Lucas S.M."/>
            <person name="Mago R."/>
            <person name="Mauceli E."/>
            <person name="Morin E."/>
            <person name="Murat C."/>
            <person name="Pangilinan J.L."/>
            <person name="Park R."/>
            <person name="Pearson M."/>
            <person name="Quesneville H."/>
            <person name="Rouhier N."/>
            <person name="Sakthikumar S."/>
            <person name="Salamov A.A."/>
            <person name="Schmutz J."/>
            <person name="Selles B."/>
            <person name="Shapiro H."/>
            <person name="Tanguay P."/>
            <person name="Tuskan G.A."/>
            <person name="Henrissat B."/>
            <person name="Van de Peer Y."/>
            <person name="Rouze P."/>
            <person name="Ellis J.G."/>
            <person name="Dodds P.N."/>
            <person name="Schein J.E."/>
            <person name="Zhong S."/>
            <person name="Hamelin R.C."/>
            <person name="Grigoriev I.V."/>
            <person name="Szabo L.J."/>
            <person name="Martin F."/>
        </authorList>
    </citation>
    <scope>NUCLEOTIDE SEQUENCE [LARGE SCALE GENOMIC DNA]</scope>
    <source>
        <strain evidence="6">CRL 75-36-700-3 / race SCCL</strain>
    </source>
</reference>
<dbReference type="OMA" id="MSVWIAN"/>
<dbReference type="InParanoid" id="E3LC74"/>
<keyword evidence="1" id="KW-0507">mRNA processing</keyword>
<name>E3LC74_PUCGT</name>
<dbReference type="PANTHER" id="PTHR47481:SF7">
    <property type="entry name" value="CCHC-TYPE DOMAIN-CONTAINING PROTEIN"/>
    <property type="match status" value="1"/>
</dbReference>
<feature type="domain" description="CCHC-type" evidence="4">
    <location>
        <begin position="240"/>
        <end position="255"/>
    </location>
</feature>
<dbReference type="SUPFAM" id="SSF57756">
    <property type="entry name" value="Retrovirus zinc finger-like domains"/>
    <property type="match status" value="1"/>
</dbReference>
<dbReference type="InterPro" id="IPR036875">
    <property type="entry name" value="Znf_CCHC_sf"/>
</dbReference>
<evidence type="ECO:0000259" key="4">
    <source>
        <dbReference type="PROSITE" id="PS50158"/>
    </source>
</evidence>
<dbReference type="PANTHER" id="PTHR47481">
    <property type="match status" value="1"/>
</dbReference>
<dbReference type="RefSeq" id="XP_003338568.1">
    <property type="nucleotide sequence ID" value="XM_003338520.1"/>
</dbReference>
<dbReference type="Pfam" id="PF14223">
    <property type="entry name" value="Retrotran_gag_2"/>
    <property type="match status" value="1"/>
</dbReference>